<comment type="caution">
    <text evidence="1">The sequence shown here is derived from an EMBL/GenBank/DDBJ whole genome shotgun (WGS) entry which is preliminary data.</text>
</comment>
<gene>
    <name evidence="1" type="ORF">BpHYR1_030753</name>
</gene>
<evidence type="ECO:0000313" key="2">
    <source>
        <dbReference type="Proteomes" id="UP000276133"/>
    </source>
</evidence>
<evidence type="ECO:0000313" key="1">
    <source>
        <dbReference type="EMBL" id="RNA44197.1"/>
    </source>
</evidence>
<proteinExistence type="predicted"/>
<protein>
    <submittedName>
        <fullName evidence="1">Uncharacterized protein</fullName>
    </submittedName>
</protein>
<dbReference type="Proteomes" id="UP000276133">
    <property type="component" value="Unassembled WGS sequence"/>
</dbReference>
<dbReference type="EMBL" id="REGN01000138">
    <property type="protein sequence ID" value="RNA44197.1"/>
    <property type="molecule type" value="Genomic_DNA"/>
</dbReference>
<organism evidence="1 2">
    <name type="scientific">Brachionus plicatilis</name>
    <name type="common">Marine rotifer</name>
    <name type="synonym">Brachionus muelleri</name>
    <dbReference type="NCBI Taxonomy" id="10195"/>
    <lineage>
        <taxon>Eukaryota</taxon>
        <taxon>Metazoa</taxon>
        <taxon>Spiralia</taxon>
        <taxon>Gnathifera</taxon>
        <taxon>Rotifera</taxon>
        <taxon>Eurotatoria</taxon>
        <taxon>Monogononta</taxon>
        <taxon>Pseudotrocha</taxon>
        <taxon>Ploima</taxon>
        <taxon>Brachionidae</taxon>
        <taxon>Brachionus</taxon>
    </lineage>
</organism>
<name>A0A3M7T8J0_BRAPC</name>
<reference evidence="1 2" key="1">
    <citation type="journal article" date="2018" name="Sci. Rep.">
        <title>Genomic signatures of local adaptation to the degree of environmental predictability in rotifers.</title>
        <authorList>
            <person name="Franch-Gras L."/>
            <person name="Hahn C."/>
            <person name="Garcia-Roger E.M."/>
            <person name="Carmona M.J."/>
            <person name="Serra M."/>
            <person name="Gomez A."/>
        </authorList>
    </citation>
    <scope>NUCLEOTIDE SEQUENCE [LARGE SCALE GENOMIC DNA]</scope>
    <source>
        <strain evidence="1">HYR1</strain>
    </source>
</reference>
<sequence>MEYLSHKYPLNTVNHLFFSKLNRVHDKNLPVESKKLSINTQSVPDFHHSTQLFLNFLDYDSPIYLTQHQKIVVLIKPTLQRDNIRFVKYFSVLKFNGIKKKN</sequence>
<dbReference type="AlphaFoldDB" id="A0A3M7T8J0"/>
<accession>A0A3M7T8J0</accession>
<keyword evidence="2" id="KW-1185">Reference proteome</keyword>